<evidence type="ECO:0000313" key="1">
    <source>
        <dbReference type="EMBL" id="KAG2307768.1"/>
    </source>
</evidence>
<keyword evidence="2" id="KW-1185">Reference proteome</keyword>
<comment type="caution">
    <text evidence="1">The sequence shown here is derived from an EMBL/GenBank/DDBJ whole genome shotgun (WGS) entry which is preliminary data.</text>
</comment>
<dbReference type="EMBL" id="JAAMPC010000006">
    <property type="protein sequence ID" value="KAG2307768.1"/>
    <property type="molecule type" value="Genomic_DNA"/>
</dbReference>
<sequence length="111" mass="12205">MGHLTHMIMLPPPLPPLRKLTVLLRLDENDVDKVCTISVNSVFCIVVVEKPSQGPYTIPPPIGYPTRDVAGGDPVIAAVETKSKGDDDGFASIYTLFFAEYSHSLKMLFLF</sequence>
<reference evidence="1 2" key="1">
    <citation type="submission" date="2020-02" db="EMBL/GenBank/DDBJ databases">
        <authorList>
            <person name="Ma Q."/>
            <person name="Huang Y."/>
            <person name="Song X."/>
            <person name="Pei D."/>
        </authorList>
    </citation>
    <scope>NUCLEOTIDE SEQUENCE [LARGE SCALE GENOMIC DNA]</scope>
    <source>
        <strain evidence="1">Sxm20200214</strain>
        <tissue evidence="1">Leaf</tissue>
    </source>
</reference>
<dbReference type="Proteomes" id="UP000886595">
    <property type="component" value="Unassembled WGS sequence"/>
</dbReference>
<dbReference type="AlphaFoldDB" id="A0A8X7VAN4"/>
<protein>
    <submittedName>
        <fullName evidence="1">Uncharacterized protein</fullName>
    </submittedName>
</protein>
<name>A0A8X7VAN4_BRACI</name>
<gene>
    <name evidence="1" type="ORF">Bca52824_027516</name>
</gene>
<proteinExistence type="predicted"/>
<accession>A0A8X7VAN4</accession>
<organism evidence="1 2">
    <name type="scientific">Brassica carinata</name>
    <name type="common">Ethiopian mustard</name>
    <name type="synonym">Abyssinian cabbage</name>
    <dbReference type="NCBI Taxonomy" id="52824"/>
    <lineage>
        <taxon>Eukaryota</taxon>
        <taxon>Viridiplantae</taxon>
        <taxon>Streptophyta</taxon>
        <taxon>Embryophyta</taxon>
        <taxon>Tracheophyta</taxon>
        <taxon>Spermatophyta</taxon>
        <taxon>Magnoliopsida</taxon>
        <taxon>eudicotyledons</taxon>
        <taxon>Gunneridae</taxon>
        <taxon>Pentapetalae</taxon>
        <taxon>rosids</taxon>
        <taxon>malvids</taxon>
        <taxon>Brassicales</taxon>
        <taxon>Brassicaceae</taxon>
        <taxon>Brassiceae</taxon>
        <taxon>Brassica</taxon>
    </lineage>
</organism>
<evidence type="ECO:0000313" key="2">
    <source>
        <dbReference type="Proteomes" id="UP000886595"/>
    </source>
</evidence>